<evidence type="ECO:0000256" key="2">
    <source>
        <dbReference type="ARBA" id="ARBA00023315"/>
    </source>
</evidence>
<accession>A0ABS6NN73</accession>
<dbReference type="EMBL" id="JAHSPR010000003">
    <property type="protein sequence ID" value="MBV4396692.1"/>
    <property type="molecule type" value="Genomic_DNA"/>
</dbReference>
<dbReference type="PROSITE" id="PS51186">
    <property type="entry name" value="GNAT"/>
    <property type="match status" value="1"/>
</dbReference>
<keyword evidence="2" id="KW-0012">Acyltransferase</keyword>
<keyword evidence="5" id="KW-1185">Reference proteome</keyword>
<reference evidence="4 5" key="1">
    <citation type="submission" date="2021-06" db="EMBL/GenBank/DDBJ databases">
        <authorList>
            <person name="Lu T."/>
            <person name="Wang Q."/>
            <person name="Han X."/>
        </authorList>
    </citation>
    <scope>NUCLEOTIDE SEQUENCE [LARGE SCALE GENOMIC DNA]</scope>
    <source>
        <strain evidence="4 5">LAM0050</strain>
    </source>
</reference>
<organism evidence="4 5">
    <name type="scientific">Advenella alkanexedens</name>
    <dbReference type="NCBI Taxonomy" id="1481665"/>
    <lineage>
        <taxon>Bacteria</taxon>
        <taxon>Pseudomonadati</taxon>
        <taxon>Pseudomonadota</taxon>
        <taxon>Betaproteobacteria</taxon>
        <taxon>Burkholderiales</taxon>
        <taxon>Alcaligenaceae</taxon>
    </lineage>
</organism>
<dbReference type="InterPro" id="IPR051016">
    <property type="entry name" value="Diverse_Substrate_AcTransf"/>
</dbReference>
<dbReference type="Proteomes" id="UP000722165">
    <property type="component" value="Unassembled WGS sequence"/>
</dbReference>
<dbReference type="RefSeq" id="WP_169292936.1">
    <property type="nucleotide sequence ID" value="NZ_JAHSPR010000003.1"/>
</dbReference>
<evidence type="ECO:0000256" key="1">
    <source>
        <dbReference type="ARBA" id="ARBA00022679"/>
    </source>
</evidence>
<dbReference type="PANTHER" id="PTHR10545">
    <property type="entry name" value="DIAMINE N-ACETYLTRANSFERASE"/>
    <property type="match status" value="1"/>
</dbReference>
<evidence type="ECO:0000313" key="5">
    <source>
        <dbReference type="Proteomes" id="UP000722165"/>
    </source>
</evidence>
<dbReference type="InterPro" id="IPR016181">
    <property type="entry name" value="Acyl_CoA_acyltransferase"/>
</dbReference>
<name>A0ABS6NN73_9BURK</name>
<evidence type="ECO:0000259" key="3">
    <source>
        <dbReference type="PROSITE" id="PS51186"/>
    </source>
</evidence>
<dbReference type="Pfam" id="PF00583">
    <property type="entry name" value="Acetyltransf_1"/>
    <property type="match status" value="1"/>
</dbReference>
<dbReference type="SUPFAM" id="SSF55729">
    <property type="entry name" value="Acyl-CoA N-acyltransferases (Nat)"/>
    <property type="match status" value="1"/>
</dbReference>
<comment type="caution">
    <text evidence="4">The sequence shown here is derived from an EMBL/GenBank/DDBJ whole genome shotgun (WGS) entry which is preliminary data.</text>
</comment>
<dbReference type="PANTHER" id="PTHR10545:SF29">
    <property type="entry name" value="GH14572P-RELATED"/>
    <property type="match status" value="1"/>
</dbReference>
<proteinExistence type="predicted"/>
<evidence type="ECO:0000313" key="4">
    <source>
        <dbReference type="EMBL" id="MBV4396692.1"/>
    </source>
</evidence>
<keyword evidence="1" id="KW-0808">Transferase</keyword>
<dbReference type="Gene3D" id="3.40.630.30">
    <property type="match status" value="1"/>
</dbReference>
<sequence>MIDLIIADLENPAHAAAILTVLNDYASDPSGGGQELSAHVQKNLISSLKKRSNIYTILAFRQQQPAGIALCMEGFSTFTCKPLLNIQDFAVLRPYRGQGIGKLMLGRVKQLAKNLGCCKITLKVLEGNTAARQLYEEEGFLDSHINPALGKALFMQFPMETERATTD</sequence>
<protein>
    <submittedName>
        <fullName evidence="4">GNAT family N-acetyltransferase</fullName>
    </submittedName>
</protein>
<dbReference type="CDD" id="cd04301">
    <property type="entry name" value="NAT_SF"/>
    <property type="match status" value="1"/>
</dbReference>
<feature type="domain" description="N-acetyltransferase" evidence="3">
    <location>
        <begin position="5"/>
        <end position="160"/>
    </location>
</feature>
<gene>
    <name evidence="4" type="ORF">KU392_05380</name>
</gene>
<dbReference type="InterPro" id="IPR000182">
    <property type="entry name" value="GNAT_dom"/>
</dbReference>